<reference evidence="2" key="1">
    <citation type="submission" date="2024-05" db="EMBL/GenBank/DDBJ databases">
        <authorList>
            <person name="Cai S.Y."/>
            <person name="Jin L.M."/>
            <person name="Li H.R."/>
        </authorList>
    </citation>
    <scope>NUCLEOTIDE SEQUENCE</scope>
    <source>
        <strain evidence="2">A5-74</strain>
    </source>
</reference>
<organism evidence="2">
    <name type="scientific">Nakamurella sp. A5-74</name>
    <dbReference type="NCBI Taxonomy" id="3158264"/>
    <lineage>
        <taxon>Bacteria</taxon>
        <taxon>Bacillati</taxon>
        <taxon>Actinomycetota</taxon>
        <taxon>Actinomycetes</taxon>
        <taxon>Nakamurellales</taxon>
        <taxon>Nakamurellaceae</taxon>
        <taxon>Nakamurella</taxon>
    </lineage>
</organism>
<keyword evidence="1" id="KW-0812">Transmembrane</keyword>
<protein>
    <submittedName>
        <fullName evidence="2">DUF2568 domain-containing protein</fullName>
    </submittedName>
</protein>
<gene>
    <name evidence="2" type="ORF">ABLG96_14650</name>
</gene>
<feature type="transmembrane region" description="Helical" evidence="1">
    <location>
        <begin position="23"/>
        <end position="45"/>
    </location>
</feature>
<accession>A0AAU8DNL5</accession>
<name>A0AAU8DNL5_9ACTN</name>
<evidence type="ECO:0000256" key="1">
    <source>
        <dbReference type="SAM" id="Phobius"/>
    </source>
</evidence>
<evidence type="ECO:0000313" key="2">
    <source>
        <dbReference type="EMBL" id="XCG62482.1"/>
    </source>
</evidence>
<dbReference type="AlphaFoldDB" id="A0AAU8DNL5"/>
<dbReference type="EMBL" id="CP159218">
    <property type="protein sequence ID" value="XCG62482.1"/>
    <property type="molecule type" value="Genomic_DNA"/>
</dbReference>
<feature type="transmembrane region" description="Helical" evidence="1">
    <location>
        <begin position="114"/>
        <end position="133"/>
    </location>
</feature>
<dbReference type="RefSeq" id="WP_353648097.1">
    <property type="nucleotide sequence ID" value="NZ_CP159218.1"/>
</dbReference>
<proteinExistence type="predicted"/>
<feature type="transmembrane region" description="Helical" evidence="1">
    <location>
        <begin position="57"/>
        <end position="74"/>
    </location>
</feature>
<keyword evidence="1" id="KW-1133">Transmembrane helix</keyword>
<sequence>MTPSAAATSAAARRNSGALETPLDWIAGTGAFAVEIALGITWGVVGHRLGSRIVGPVGGWIGVVIAVVALVAVWSRWMSPDADHRLGLAGRLVLGCGLILLAAAAAWLTGSTTWALILGVGGIAVTVAAQALLD</sequence>
<dbReference type="InterPro" id="IPR021214">
    <property type="entry name" value="DUF2568"/>
</dbReference>
<dbReference type="Pfam" id="PF10823">
    <property type="entry name" value="DUF2568"/>
    <property type="match status" value="1"/>
</dbReference>
<keyword evidence="1" id="KW-0472">Membrane</keyword>
<feature type="transmembrane region" description="Helical" evidence="1">
    <location>
        <begin position="86"/>
        <end position="108"/>
    </location>
</feature>